<name>A0A6P8KDD2_DROMA</name>
<dbReference type="GeneID" id="117145578"/>
<dbReference type="RefSeq" id="XP_033167175.1">
    <property type="nucleotide sequence ID" value="XM_033311284.1"/>
</dbReference>
<evidence type="ECO:0000313" key="2">
    <source>
        <dbReference type="RefSeq" id="XP_033167175.1"/>
    </source>
</evidence>
<protein>
    <submittedName>
        <fullName evidence="2">LOW QUALITY PROTEIN: uncharacterized protein LOC117145578</fullName>
    </submittedName>
</protein>
<evidence type="ECO:0000313" key="1">
    <source>
        <dbReference type="Proteomes" id="UP000515162"/>
    </source>
</evidence>
<accession>A0A6P8KDD2</accession>
<dbReference type="AlphaFoldDB" id="A0A6P8KDD2"/>
<gene>
    <name evidence="2" type="primary">LOC117145578</name>
</gene>
<sequence length="74" mass="8165">MECNYSFIFGCPPRTFPPFCLSAGPITAKGLDALRACGTTRSLSLNLKKCRGDEETCRRQLAIIPFQRILGNPT</sequence>
<reference evidence="2" key="1">
    <citation type="submission" date="2025-08" db="UniProtKB">
        <authorList>
            <consortium name="RefSeq"/>
        </authorList>
    </citation>
    <scope>IDENTIFICATION</scope>
    <source>
        <strain evidence="2">Mau12</strain>
        <tissue evidence="2">Whole Body</tissue>
    </source>
</reference>
<dbReference type="Proteomes" id="UP000515162">
    <property type="component" value="Chromosome 3R"/>
</dbReference>
<organism evidence="1 2">
    <name type="scientific">Drosophila mauritiana</name>
    <name type="common">Fruit fly</name>
    <dbReference type="NCBI Taxonomy" id="7226"/>
    <lineage>
        <taxon>Eukaryota</taxon>
        <taxon>Metazoa</taxon>
        <taxon>Ecdysozoa</taxon>
        <taxon>Arthropoda</taxon>
        <taxon>Hexapoda</taxon>
        <taxon>Insecta</taxon>
        <taxon>Pterygota</taxon>
        <taxon>Neoptera</taxon>
        <taxon>Endopterygota</taxon>
        <taxon>Diptera</taxon>
        <taxon>Brachycera</taxon>
        <taxon>Muscomorpha</taxon>
        <taxon>Ephydroidea</taxon>
        <taxon>Drosophilidae</taxon>
        <taxon>Drosophila</taxon>
        <taxon>Sophophora</taxon>
    </lineage>
</organism>
<keyword evidence="1" id="KW-1185">Reference proteome</keyword>
<proteinExistence type="predicted"/>